<dbReference type="PANTHER" id="PTHR46526">
    <property type="entry name" value="CHORDIN"/>
    <property type="match status" value="1"/>
</dbReference>
<sequence length="125" mass="13980">MYCIKCECIPVQKKRRVVAKVQCRNIKNECPEPSCDTPTLLPGRCCKTCPGDINSVMNHPGNTTVMFCVVRGSVDVADSTSAASIDRARYIESITITLLRCTGLMQKWHALDVPLRPLRCCKYSR</sequence>
<proteinExistence type="predicted"/>
<evidence type="ECO:0000313" key="2">
    <source>
        <dbReference type="Proteomes" id="UP000007151"/>
    </source>
</evidence>
<dbReference type="Proteomes" id="UP000007151">
    <property type="component" value="Unassembled WGS sequence"/>
</dbReference>
<name>A0A212EJD0_DANPL</name>
<protein>
    <submittedName>
        <fullName evidence="1">Chordin</fullName>
    </submittedName>
</protein>
<keyword evidence="2" id="KW-1185">Reference proteome</keyword>
<dbReference type="GO" id="GO:0036122">
    <property type="term" value="F:BMP binding"/>
    <property type="evidence" value="ECO:0007669"/>
    <property type="project" value="TreeGrafter"/>
</dbReference>
<dbReference type="EMBL" id="AGBW02014484">
    <property type="protein sequence ID" value="OWR41594.1"/>
    <property type="molecule type" value="Genomic_DNA"/>
</dbReference>
<gene>
    <name evidence="1" type="ORF">KGM_201667</name>
</gene>
<dbReference type="GO" id="GO:0005615">
    <property type="term" value="C:extracellular space"/>
    <property type="evidence" value="ECO:0007669"/>
    <property type="project" value="TreeGrafter"/>
</dbReference>
<dbReference type="STRING" id="278856.A0A212EJD0"/>
<comment type="caution">
    <text evidence="1">The sequence shown here is derived from an EMBL/GenBank/DDBJ whole genome shotgun (WGS) entry which is preliminary data.</text>
</comment>
<dbReference type="GO" id="GO:0009953">
    <property type="term" value="P:dorsal/ventral pattern formation"/>
    <property type="evidence" value="ECO:0007669"/>
    <property type="project" value="TreeGrafter"/>
</dbReference>
<reference evidence="1 2" key="1">
    <citation type="journal article" date="2011" name="Cell">
        <title>The monarch butterfly genome yields insights into long-distance migration.</title>
        <authorList>
            <person name="Zhan S."/>
            <person name="Merlin C."/>
            <person name="Boore J.L."/>
            <person name="Reppert S.M."/>
        </authorList>
    </citation>
    <scope>NUCLEOTIDE SEQUENCE [LARGE SCALE GENOMIC DNA]</scope>
    <source>
        <strain evidence="1">F-2</strain>
    </source>
</reference>
<dbReference type="KEGG" id="dpl:KGM_201667"/>
<organism evidence="1 2">
    <name type="scientific">Danaus plexippus plexippus</name>
    <dbReference type="NCBI Taxonomy" id="278856"/>
    <lineage>
        <taxon>Eukaryota</taxon>
        <taxon>Metazoa</taxon>
        <taxon>Ecdysozoa</taxon>
        <taxon>Arthropoda</taxon>
        <taxon>Hexapoda</taxon>
        <taxon>Insecta</taxon>
        <taxon>Pterygota</taxon>
        <taxon>Neoptera</taxon>
        <taxon>Endopterygota</taxon>
        <taxon>Lepidoptera</taxon>
        <taxon>Glossata</taxon>
        <taxon>Ditrysia</taxon>
        <taxon>Papilionoidea</taxon>
        <taxon>Nymphalidae</taxon>
        <taxon>Danainae</taxon>
        <taxon>Danaini</taxon>
        <taxon>Danaina</taxon>
        <taxon>Danaus</taxon>
        <taxon>Danaus</taxon>
    </lineage>
</organism>
<dbReference type="InterPro" id="IPR052278">
    <property type="entry name" value="Chordin-like_regulators"/>
</dbReference>
<dbReference type="AlphaFoldDB" id="A0A212EJD0"/>
<dbReference type="GO" id="GO:0030514">
    <property type="term" value="P:negative regulation of BMP signaling pathway"/>
    <property type="evidence" value="ECO:0007669"/>
    <property type="project" value="TreeGrafter"/>
</dbReference>
<accession>A0A212EJD0</accession>
<evidence type="ECO:0000313" key="1">
    <source>
        <dbReference type="EMBL" id="OWR41594.1"/>
    </source>
</evidence>
<dbReference type="PANTHER" id="PTHR46526:SF1">
    <property type="entry name" value="CHORDIN"/>
    <property type="match status" value="1"/>
</dbReference>
<dbReference type="InParanoid" id="A0A212EJD0"/>